<dbReference type="GO" id="GO:0006310">
    <property type="term" value="P:DNA recombination"/>
    <property type="evidence" value="ECO:0007669"/>
    <property type="project" value="UniProtKB-KW"/>
</dbReference>
<sequence length="189" mass="21990">MNLVEPIRNRKDIDNMKKLLYSMNERDAVYFIIGINTAFRISDLIHLKFKDVIDEKMRPLEYFELRETKTGKHNKIAMTKGVRKAIVQYVQRRYEGNLDNYLFTGQKSKDKPITRVTAWRNIKAAADILGLKNIGTHSLRKTFGYHQYKNGTDITLLMDMFNHSSAGITLRYIGITQDEKDQAVKSLDL</sequence>
<dbReference type="PROSITE" id="PS51898">
    <property type="entry name" value="TYR_RECOMBINASE"/>
    <property type="match status" value="1"/>
</dbReference>
<dbReference type="Gene3D" id="1.10.443.10">
    <property type="entry name" value="Intergrase catalytic core"/>
    <property type="match status" value="1"/>
</dbReference>
<evidence type="ECO:0000259" key="2">
    <source>
        <dbReference type="PROSITE" id="PS51898"/>
    </source>
</evidence>
<geneLocation type="plasmid" evidence="4">
    <name>pdsyz</name>
</geneLocation>
<dbReference type="AlphaFoldDB" id="A0ABC8DG77"/>
<dbReference type="InterPro" id="IPR050090">
    <property type="entry name" value="Tyrosine_recombinase_XerCD"/>
</dbReference>
<dbReference type="RefSeq" id="WP_105322180.1">
    <property type="nucleotide sequence ID" value="NZ_CP026611.1"/>
</dbReference>
<gene>
    <name evidence="3" type="ORF">BVDSYZ_21680</name>
</gene>
<dbReference type="PANTHER" id="PTHR30349">
    <property type="entry name" value="PHAGE INTEGRASE-RELATED"/>
    <property type="match status" value="1"/>
</dbReference>
<dbReference type="Pfam" id="PF00589">
    <property type="entry name" value="Phage_integrase"/>
    <property type="match status" value="1"/>
</dbReference>
<dbReference type="InterPro" id="IPR011010">
    <property type="entry name" value="DNA_brk_join_enz"/>
</dbReference>
<dbReference type="CDD" id="cd01192">
    <property type="entry name" value="INT_C_like_3"/>
    <property type="match status" value="1"/>
</dbReference>
<feature type="domain" description="Tyr recombinase" evidence="2">
    <location>
        <begin position="4"/>
        <end position="185"/>
    </location>
</feature>
<proteinExistence type="predicted"/>
<keyword evidence="1" id="KW-0233">DNA recombination</keyword>
<keyword evidence="3" id="KW-0614">Plasmid</keyword>
<evidence type="ECO:0000313" key="3">
    <source>
        <dbReference type="EMBL" id="AWX74658.1"/>
    </source>
</evidence>
<dbReference type="Proteomes" id="UP000250069">
    <property type="component" value="Plasmid pdsyz"/>
</dbReference>
<evidence type="ECO:0000313" key="4">
    <source>
        <dbReference type="Proteomes" id="UP000250069"/>
    </source>
</evidence>
<protein>
    <submittedName>
        <fullName evidence="3">Site-specific integrase</fullName>
    </submittedName>
</protein>
<dbReference type="InterPro" id="IPR013762">
    <property type="entry name" value="Integrase-like_cat_sf"/>
</dbReference>
<dbReference type="InterPro" id="IPR002104">
    <property type="entry name" value="Integrase_catalytic"/>
</dbReference>
<dbReference type="EMBL" id="CP030151">
    <property type="protein sequence ID" value="AWX74658.1"/>
    <property type="molecule type" value="Genomic_DNA"/>
</dbReference>
<accession>A0ABC8DG77</accession>
<evidence type="ECO:0000256" key="1">
    <source>
        <dbReference type="ARBA" id="ARBA00023172"/>
    </source>
</evidence>
<dbReference type="SUPFAM" id="SSF56349">
    <property type="entry name" value="DNA breaking-rejoining enzymes"/>
    <property type="match status" value="1"/>
</dbReference>
<organism evidence="3 4">
    <name type="scientific">Bacillus velezensis</name>
    <dbReference type="NCBI Taxonomy" id="492670"/>
    <lineage>
        <taxon>Bacteria</taxon>
        <taxon>Bacillati</taxon>
        <taxon>Bacillota</taxon>
        <taxon>Bacilli</taxon>
        <taxon>Bacillales</taxon>
        <taxon>Bacillaceae</taxon>
        <taxon>Bacillus</taxon>
        <taxon>Bacillus amyloliquefaciens group</taxon>
    </lineage>
</organism>
<reference evidence="3 4" key="1">
    <citation type="submission" date="2018-06" db="EMBL/GenBank/DDBJ databases">
        <title>Complete Genome Sequence of Bacillus velezensis DSYZ, a Plant Growth-Promoting Rhizobacterium with Antifungal Activity.</title>
        <authorList>
            <person name="Du B."/>
            <person name="Ding Y."/>
            <person name="Liu K."/>
            <person name="Yao L."/>
            <person name="Wang C."/>
            <person name="Li H."/>
            <person name="Liu H."/>
        </authorList>
    </citation>
    <scope>NUCLEOTIDE SEQUENCE [LARGE SCALE GENOMIC DNA]</scope>
    <source>
        <strain evidence="3 4">DSYZ</strain>
        <plasmid evidence="4">pdsyz</plasmid>
    </source>
</reference>
<dbReference type="PANTHER" id="PTHR30349:SF82">
    <property type="entry name" value="INTEGRASE_RECOMBINASE YOEC-RELATED"/>
    <property type="match status" value="1"/>
</dbReference>
<name>A0ABC8DG77_BACVE</name>